<sequence>MIMSQSDAITDNDLDFFLTVISMFCEYNHTMHYSDRVFADITDNPGRTKRIILKLAEEGYIKAVPHTNLPYRFTIDMTPKGTEFQKEGGYACKKRKDRNKDIRTSIKRFIRDLTAALLGAFANHLFGLIE</sequence>
<evidence type="ECO:0000313" key="2">
    <source>
        <dbReference type="Proteomes" id="UP000283833"/>
    </source>
</evidence>
<gene>
    <name evidence="1" type="ORF">DWX04_08570</name>
</gene>
<proteinExistence type="predicted"/>
<organism evidence="1 2">
    <name type="scientific">Phocaeicola vulgatus</name>
    <name type="common">Bacteroides vulgatus</name>
    <dbReference type="NCBI Taxonomy" id="821"/>
    <lineage>
        <taxon>Bacteria</taxon>
        <taxon>Pseudomonadati</taxon>
        <taxon>Bacteroidota</taxon>
        <taxon>Bacteroidia</taxon>
        <taxon>Bacteroidales</taxon>
        <taxon>Bacteroidaceae</taxon>
        <taxon>Phocaeicola</taxon>
    </lineage>
</organism>
<comment type="caution">
    <text evidence="1">The sequence shown here is derived from an EMBL/GenBank/DDBJ whole genome shotgun (WGS) entry which is preliminary data.</text>
</comment>
<reference evidence="1 2" key="1">
    <citation type="submission" date="2018-08" db="EMBL/GenBank/DDBJ databases">
        <title>A genome reference for cultivated species of the human gut microbiota.</title>
        <authorList>
            <person name="Zou Y."/>
            <person name="Xue W."/>
            <person name="Luo G."/>
        </authorList>
    </citation>
    <scope>NUCLEOTIDE SEQUENCE [LARGE SCALE GENOMIC DNA]</scope>
    <source>
        <strain evidence="1 2">AF18-14</strain>
    </source>
</reference>
<dbReference type="EMBL" id="QRXI01000008">
    <property type="protein sequence ID" value="RGT94808.1"/>
    <property type="molecule type" value="Genomic_DNA"/>
</dbReference>
<dbReference type="AlphaFoldDB" id="A0A412QUW0"/>
<protein>
    <submittedName>
        <fullName evidence="1">Uncharacterized protein</fullName>
    </submittedName>
</protein>
<dbReference type="RefSeq" id="WP_117852755.1">
    <property type="nucleotide sequence ID" value="NZ_QRXI01000008.1"/>
</dbReference>
<accession>A0A412QUW0</accession>
<name>A0A412QUW0_PHOVU</name>
<dbReference type="Proteomes" id="UP000283833">
    <property type="component" value="Unassembled WGS sequence"/>
</dbReference>
<evidence type="ECO:0000313" key="1">
    <source>
        <dbReference type="EMBL" id="RGT94808.1"/>
    </source>
</evidence>